<dbReference type="PANTHER" id="PTHR24015">
    <property type="entry name" value="OS07G0578800 PROTEIN-RELATED"/>
    <property type="match status" value="1"/>
</dbReference>
<dbReference type="AlphaFoldDB" id="A0A2I0A7Q6"/>
<dbReference type="OrthoDB" id="185373at2759"/>
<feature type="repeat" description="PPR" evidence="2">
    <location>
        <begin position="545"/>
        <end position="579"/>
    </location>
</feature>
<gene>
    <name evidence="4" type="primary">PCMP-A2</name>
    <name evidence="4" type="ORF">AXF42_Ash002957</name>
</gene>
<dbReference type="FunFam" id="1.25.40.10:FF:000285">
    <property type="entry name" value="Pentatricopeptide repeat-containing protein, chloroplastic"/>
    <property type="match status" value="1"/>
</dbReference>
<evidence type="ECO:0000256" key="3">
    <source>
        <dbReference type="SAM" id="MobiDB-lite"/>
    </source>
</evidence>
<dbReference type="Proteomes" id="UP000236161">
    <property type="component" value="Unassembled WGS sequence"/>
</dbReference>
<dbReference type="Pfam" id="PF01535">
    <property type="entry name" value="PPR"/>
    <property type="match status" value="1"/>
</dbReference>
<feature type="region of interest" description="Disordered" evidence="3">
    <location>
        <begin position="33"/>
        <end position="58"/>
    </location>
</feature>
<keyword evidence="4" id="KW-0378">Hydrolase</keyword>
<feature type="repeat" description="PPR" evidence="2">
    <location>
        <begin position="242"/>
        <end position="276"/>
    </location>
</feature>
<dbReference type="InterPro" id="IPR011990">
    <property type="entry name" value="TPR-like_helical_dom_sf"/>
</dbReference>
<keyword evidence="1" id="KW-0677">Repeat</keyword>
<dbReference type="EC" id="3.6.4.12" evidence="4"/>
<protein>
    <submittedName>
        <fullName evidence="4">Pentatricopeptide repeat-containing protein</fullName>
        <ecNumber evidence="4">3.6.4.12</ecNumber>
    </submittedName>
</protein>
<dbReference type="PROSITE" id="PS51375">
    <property type="entry name" value="PPR"/>
    <property type="match status" value="5"/>
</dbReference>
<dbReference type="InterPro" id="IPR002885">
    <property type="entry name" value="PPR_rpt"/>
</dbReference>
<evidence type="ECO:0000256" key="2">
    <source>
        <dbReference type="PROSITE-ProRule" id="PRU00708"/>
    </source>
</evidence>
<sequence>MLATPCIRSSPFQINGFFLHSPAPPLLKWKETEKRGTSDTNKNPFLRSTNSNSSPFRCSQQSQEADLQGLCSSSSQRLNPTIICSTLKSCSTLKEVKVVHAVATRSFGSSIIFLQNNLIYSYARFSSLVDAMNLFDKMPERSVVSWTTMLNVYLKFGLEDEAVKLFEELIESNVQANSLTLVCLLKLCARRLDFKLGKQIHASVIKGNWRNLIVDSALLYFYAEFGDLSCASKLFDQMPDRDVVCWTTMVAAYAQHGNENAAISLFSQMQHLGFLPNEFTICSVLKACGELKSLKFGRQLHGAVVKGLFIRDVCIESSLVSMYVKCNKVRDARTVFDMMPKRNTVTWTTMISGYAQNGCGDEAIYLFKTMKSRNFFANNLTIVSLLGACTSIGDLCLGKEVHGQILKNTSQSNTHIGSTLISFYCKCREYDYAARVLEMMPTRDCISWTALISGFASLGHGFKALSFMNDMLREGLNPNPFTYSSALKACAKIEAISYGKWLHASLKKTMTLPNVFVDSALIGMYMGCGYTTDAFRVFISMPERNLVAWKILVLGYAKNGQCHKALKLMYRMQAEGFHVDDFILTTVLSSCGDFSLTLESSSTSCDRSV</sequence>
<dbReference type="FunFam" id="1.25.40.10:FF:000073">
    <property type="entry name" value="Pentatricopeptide repeat-containing protein chloroplastic"/>
    <property type="match status" value="2"/>
</dbReference>
<evidence type="ECO:0000313" key="4">
    <source>
        <dbReference type="EMBL" id="PKA51590.1"/>
    </source>
</evidence>
<feature type="repeat" description="PPR" evidence="2">
    <location>
        <begin position="142"/>
        <end position="176"/>
    </location>
</feature>
<dbReference type="Gene3D" id="1.25.40.10">
    <property type="entry name" value="Tetratricopeptide repeat domain"/>
    <property type="match status" value="4"/>
</dbReference>
<dbReference type="EMBL" id="KZ452013">
    <property type="protein sequence ID" value="PKA51590.1"/>
    <property type="molecule type" value="Genomic_DNA"/>
</dbReference>
<dbReference type="PANTHER" id="PTHR24015:SF739">
    <property type="entry name" value="OS03G0644200 PROTEIN"/>
    <property type="match status" value="1"/>
</dbReference>
<name>A0A2I0A7Q6_9ASPA</name>
<dbReference type="GO" id="GO:0009451">
    <property type="term" value="P:RNA modification"/>
    <property type="evidence" value="ECO:0007669"/>
    <property type="project" value="InterPro"/>
</dbReference>
<dbReference type="NCBIfam" id="TIGR00756">
    <property type="entry name" value="PPR"/>
    <property type="match status" value="5"/>
</dbReference>
<keyword evidence="5" id="KW-1185">Reference proteome</keyword>
<dbReference type="Pfam" id="PF13041">
    <property type="entry name" value="PPR_2"/>
    <property type="match status" value="4"/>
</dbReference>
<dbReference type="GO" id="GO:0003723">
    <property type="term" value="F:RNA binding"/>
    <property type="evidence" value="ECO:0007669"/>
    <property type="project" value="InterPro"/>
</dbReference>
<feature type="repeat" description="PPR" evidence="2">
    <location>
        <begin position="343"/>
        <end position="377"/>
    </location>
</feature>
<organism evidence="4 5">
    <name type="scientific">Apostasia shenzhenica</name>
    <dbReference type="NCBI Taxonomy" id="1088818"/>
    <lineage>
        <taxon>Eukaryota</taxon>
        <taxon>Viridiplantae</taxon>
        <taxon>Streptophyta</taxon>
        <taxon>Embryophyta</taxon>
        <taxon>Tracheophyta</taxon>
        <taxon>Spermatophyta</taxon>
        <taxon>Magnoliopsida</taxon>
        <taxon>Liliopsida</taxon>
        <taxon>Asparagales</taxon>
        <taxon>Orchidaceae</taxon>
        <taxon>Apostasioideae</taxon>
        <taxon>Apostasia</taxon>
    </lineage>
</organism>
<reference evidence="4 5" key="1">
    <citation type="journal article" date="2017" name="Nature">
        <title>The Apostasia genome and the evolution of orchids.</title>
        <authorList>
            <person name="Zhang G.Q."/>
            <person name="Liu K.W."/>
            <person name="Li Z."/>
            <person name="Lohaus R."/>
            <person name="Hsiao Y.Y."/>
            <person name="Niu S.C."/>
            <person name="Wang J.Y."/>
            <person name="Lin Y.C."/>
            <person name="Xu Q."/>
            <person name="Chen L.J."/>
            <person name="Yoshida K."/>
            <person name="Fujiwara S."/>
            <person name="Wang Z.W."/>
            <person name="Zhang Y.Q."/>
            <person name="Mitsuda N."/>
            <person name="Wang M."/>
            <person name="Liu G.H."/>
            <person name="Pecoraro L."/>
            <person name="Huang H.X."/>
            <person name="Xiao X.J."/>
            <person name="Lin M."/>
            <person name="Wu X.Y."/>
            <person name="Wu W.L."/>
            <person name="Chen Y.Y."/>
            <person name="Chang S.B."/>
            <person name="Sakamoto S."/>
            <person name="Ohme-Takagi M."/>
            <person name="Yagi M."/>
            <person name="Zeng S.J."/>
            <person name="Shen C.Y."/>
            <person name="Yeh C.M."/>
            <person name="Luo Y.B."/>
            <person name="Tsai W.C."/>
            <person name="Van de Peer Y."/>
            <person name="Liu Z.J."/>
        </authorList>
    </citation>
    <scope>NUCLEOTIDE SEQUENCE [LARGE SCALE GENOMIC DNA]</scope>
    <source>
        <strain evidence="5">cv. Shenzhen</strain>
        <tissue evidence="4">Stem</tissue>
    </source>
</reference>
<evidence type="ECO:0000256" key="1">
    <source>
        <dbReference type="ARBA" id="ARBA00022737"/>
    </source>
</evidence>
<feature type="compositionally biased region" description="Polar residues" evidence="3">
    <location>
        <begin position="38"/>
        <end position="58"/>
    </location>
</feature>
<proteinExistence type="predicted"/>
<feature type="repeat" description="PPR" evidence="2">
    <location>
        <begin position="444"/>
        <end position="478"/>
    </location>
</feature>
<dbReference type="FunFam" id="1.25.40.10:FF:000730">
    <property type="entry name" value="Pentatricopeptide repeat-containing protein, chloroplastic"/>
    <property type="match status" value="1"/>
</dbReference>
<evidence type="ECO:0000313" key="5">
    <source>
        <dbReference type="Proteomes" id="UP000236161"/>
    </source>
</evidence>
<dbReference type="GO" id="GO:0003678">
    <property type="term" value="F:DNA helicase activity"/>
    <property type="evidence" value="ECO:0007669"/>
    <property type="project" value="UniProtKB-EC"/>
</dbReference>
<dbReference type="InterPro" id="IPR046960">
    <property type="entry name" value="PPR_At4g14850-like_plant"/>
</dbReference>
<accession>A0A2I0A7Q6</accession>
<dbReference type="GO" id="GO:0016787">
    <property type="term" value="F:hydrolase activity"/>
    <property type="evidence" value="ECO:0007669"/>
    <property type="project" value="UniProtKB-KW"/>
</dbReference>